<keyword evidence="1" id="KW-0812">Transmembrane</keyword>
<sequence length="344" mass="39122">MSKARFYTDVNVIRPKDYWDYESLNVEWGIQAFFFVFAFFREQDDYEVVSKDSSFLLCVCSWRVIRQRWKLGTVKTSKGSLGRSLITAEINTVTRDCNSIRTLRASLDPDKTLTRCSHLNHRSECLHVADYHRKEINTLSQRRNPSSSFVRVAGGVDLFLKRRSPPPLFVFFLSSFSPLFSLLLSVSFLGALILAPPRGVDLACRTWISGEARWRSGCAVPLVKRSGGGLDLVSDLVLWRALLLHLLPLFDFLGKGEMFRLAEGVRVPQTVELRCFFRPFRWSPARLFLGRSTVLVGASMVLLLFPSRFGLFQVLCSRGVCEKARSWVCQPQQAFSVAARVEST</sequence>
<evidence type="ECO:0000313" key="3">
    <source>
        <dbReference type="Proteomes" id="UP000712600"/>
    </source>
</evidence>
<feature type="transmembrane region" description="Helical" evidence="1">
    <location>
        <begin position="168"/>
        <end position="195"/>
    </location>
</feature>
<gene>
    <name evidence="2" type="ORF">F2Q69_00028000</name>
</gene>
<accession>A0A8S9S6R1</accession>
<organism evidence="2 3">
    <name type="scientific">Brassica cretica</name>
    <name type="common">Mustard</name>
    <dbReference type="NCBI Taxonomy" id="69181"/>
    <lineage>
        <taxon>Eukaryota</taxon>
        <taxon>Viridiplantae</taxon>
        <taxon>Streptophyta</taxon>
        <taxon>Embryophyta</taxon>
        <taxon>Tracheophyta</taxon>
        <taxon>Spermatophyta</taxon>
        <taxon>Magnoliopsida</taxon>
        <taxon>eudicotyledons</taxon>
        <taxon>Gunneridae</taxon>
        <taxon>Pentapetalae</taxon>
        <taxon>rosids</taxon>
        <taxon>malvids</taxon>
        <taxon>Brassicales</taxon>
        <taxon>Brassicaceae</taxon>
        <taxon>Brassiceae</taxon>
        <taxon>Brassica</taxon>
    </lineage>
</organism>
<comment type="caution">
    <text evidence="2">The sequence shown here is derived from an EMBL/GenBank/DDBJ whole genome shotgun (WGS) entry which is preliminary data.</text>
</comment>
<proteinExistence type="predicted"/>
<keyword evidence="1" id="KW-0472">Membrane</keyword>
<keyword evidence="1" id="KW-1133">Transmembrane helix</keyword>
<evidence type="ECO:0000256" key="1">
    <source>
        <dbReference type="SAM" id="Phobius"/>
    </source>
</evidence>
<protein>
    <submittedName>
        <fullName evidence="2">Uncharacterized protein</fullName>
    </submittedName>
</protein>
<dbReference type="EMBL" id="QGKX02000088">
    <property type="protein sequence ID" value="KAF3587574.1"/>
    <property type="molecule type" value="Genomic_DNA"/>
</dbReference>
<dbReference type="Proteomes" id="UP000712600">
    <property type="component" value="Unassembled WGS sequence"/>
</dbReference>
<name>A0A8S9S6R1_BRACR</name>
<reference evidence="2" key="1">
    <citation type="submission" date="2019-12" db="EMBL/GenBank/DDBJ databases">
        <title>Genome sequencing and annotation of Brassica cretica.</title>
        <authorList>
            <person name="Studholme D.J."/>
            <person name="Sarris P."/>
        </authorList>
    </citation>
    <scope>NUCLEOTIDE SEQUENCE</scope>
    <source>
        <strain evidence="2">PFS-109/04</strain>
        <tissue evidence="2">Leaf</tissue>
    </source>
</reference>
<dbReference type="AlphaFoldDB" id="A0A8S9S6R1"/>
<evidence type="ECO:0000313" key="2">
    <source>
        <dbReference type="EMBL" id="KAF3587574.1"/>
    </source>
</evidence>